<sequence>MHLFTYGSLMFPAVWQRVAHETYHRRRAVLPGYFRRAVKGATYPVVYPATTTSEVEGVLYYQVTDDDLKRLDRFEGDYYQRRSESVRLSDGQLINAEVYVLKEEFRFIASDHDWDQKRFEQEGLSSFLSDYLGFDKISSRP</sequence>
<dbReference type="InterPro" id="IPR009288">
    <property type="entry name" value="AIG2-like_dom"/>
</dbReference>
<evidence type="ECO:0000256" key="1">
    <source>
        <dbReference type="ARBA" id="ARBA00022679"/>
    </source>
</evidence>
<evidence type="ECO:0000313" key="5">
    <source>
        <dbReference type="Proteomes" id="UP000830055"/>
    </source>
</evidence>
<dbReference type="InterPro" id="IPR045038">
    <property type="entry name" value="AIG2-like"/>
</dbReference>
<protein>
    <recommendedName>
        <fullName evidence="2">Putative gamma-glutamylcyclotransferase</fullName>
    </recommendedName>
</protein>
<name>A0ABM7W984_9BACT</name>
<dbReference type="EMBL" id="AP025516">
    <property type="protein sequence ID" value="BDD87476.1"/>
    <property type="molecule type" value="Genomic_DNA"/>
</dbReference>
<gene>
    <name evidence="4" type="ORF">DPPLL_18410</name>
</gene>
<proteinExistence type="predicted"/>
<evidence type="ECO:0000313" key="4">
    <source>
        <dbReference type="EMBL" id="BDD87476.1"/>
    </source>
</evidence>
<dbReference type="PANTHER" id="PTHR31544">
    <property type="entry name" value="AIG2-LIKE PROTEIN D"/>
    <property type="match status" value="1"/>
</dbReference>
<feature type="domain" description="Gamma-glutamylcyclotransferase AIG2-like" evidence="3">
    <location>
        <begin position="3"/>
        <end position="115"/>
    </location>
</feature>
<evidence type="ECO:0000259" key="3">
    <source>
        <dbReference type="Pfam" id="PF06094"/>
    </source>
</evidence>
<evidence type="ECO:0000256" key="2">
    <source>
        <dbReference type="ARBA" id="ARBA00030602"/>
    </source>
</evidence>
<keyword evidence="1" id="KW-0808">Transferase</keyword>
<dbReference type="CDD" id="cd06661">
    <property type="entry name" value="GGCT_like"/>
    <property type="match status" value="1"/>
</dbReference>
<dbReference type="InterPro" id="IPR013024">
    <property type="entry name" value="GGCT-like"/>
</dbReference>
<dbReference type="Gene3D" id="3.10.490.10">
    <property type="entry name" value="Gamma-glutamyl cyclotransferase-like"/>
    <property type="match status" value="1"/>
</dbReference>
<accession>A0ABM7W984</accession>
<reference evidence="4 5" key="1">
    <citation type="submission" date="2022-01" db="EMBL/GenBank/DDBJ databases">
        <title>Desulfofustis limnae sp. nov., a novel mesophilic sulfate-reducing bacterium isolated from marsh soil.</title>
        <authorList>
            <person name="Watanabe M."/>
            <person name="Takahashi A."/>
            <person name="Kojima H."/>
            <person name="Fukui M."/>
        </authorList>
    </citation>
    <scope>NUCLEOTIDE SEQUENCE [LARGE SCALE GENOMIC DNA]</scope>
    <source>
        <strain evidence="4 5">PPLL</strain>
    </source>
</reference>
<dbReference type="Proteomes" id="UP000830055">
    <property type="component" value="Chromosome"/>
</dbReference>
<dbReference type="SUPFAM" id="SSF110857">
    <property type="entry name" value="Gamma-glutamyl cyclotransferase-like"/>
    <property type="match status" value="1"/>
</dbReference>
<keyword evidence="5" id="KW-1185">Reference proteome</keyword>
<organism evidence="4 5">
    <name type="scientific">Desulfofustis limnaeus</name>
    <dbReference type="NCBI Taxonomy" id="2740163"/>
    <lineage>
        <taxon>Bacteria</taxon>
        <taxon>Pseudomonadati</taxon>
        <taxon>Thermodesulfobacteriota</taxon>
        <taxon>Desulfobulbia</taxon>
        <taxon>Desulfobulbales</taxon>
        <taxon>Desulfocapsaceae</taxon>
        <taxon>Desulfofustis</taxon>
    </lineage>
</organism>
<dbReference type="Pfam" id="PF06094">
    <property type="entry name" value="GGACT"/>
    <property type="match status" value="1"/>
</dbReference>
<dbReference type="InterPro" id="IPR036568">
    <property type="entry name" value="GGCT-like_sf"/>
</dbReference>
<dbReference type="RefSeq" id="WP_284154501.1">
    <property type="nucleotide sequence ID" value="NZ_AP025516.1"/>
</dbReference>
<dbReference type="PANTHER" id="PTHR31544:SF2">
    <property type="entry name" value="AIG2-LIKE PROTEIN D"/>
    <property type="match status" value="1"/>
</dbReference>